<proteinExistence type="predicted"/>
<reference evidence="1 2" key="1">
    <citation type="submission" date="2024-05" db="EMBL/GenBank/DDBJ databases">
        <title>Haplotype-resolved chromosome-level genome assembly of Huyou (Citrus changshanensis).</title>
        <authorList>
            <person name="Miao C."/>
            <person name="Chen W."/>
            <person name="Wu Y."/>
            <person name="Wang L."/>
            <person name="Zhao S."/>
            <person name="Grierson D."/>
            <person name="Xu C."/>
            <person name="Chen K."/>
        </authorList>
    </citation>
    <scope>NUCLEOTIDE SEQUENCE [LARGE SCALE GENOMIC DNA]</scope>
    <source>
        <strain evidence="1">01-14</strain>
        <tissue evidence="1">Leaf</tissue>
    </source>
</reference>
<protein>
    <submittedName>
        <fullName evidence="1">Uncharacterized protein</fullName>
    </submittedName>
</protein>
<organism evidence="1 2">
    <name type="scientific">Citrus x changshan-huyou</name>
    <dbReference type="NCBI Taxonomy" id="2935761"/>
    <lineage>
        <taxon>Eukaryota</taxon>
        <taxon>Viridiplantae</taxon>
        <taxon>Streptophyta</taxon>
        <taxon>Embryophyta</taxon>
        <taxon>Tracheophyta</taxon>
        <taxon>Spermatophyta</taxon>
        <taxon>Magnoliopsida</taxon>
        <taxon>eudicotyledons</taxon>
        <taxon>Gunneridae</taxon>
        <taxon>Pentapetalae</taxon>
        <taxon>rosids</taxon>
        <taxon>malvids</taxon>
        <taxon>Sapindales</taxon>
        <taxon>Rutaceae</taxon>
        <taxon>Aurantioideae</taxon>
        <taxon>Citrus</taxon>
    </lineage>
</organism>
<keyword evidence="2" id="KW-1185">Reference proteome</keyword>
<dbReference type="Proteomes" id="UP001428341">
    <property type="component" value="Unassembled WGS sequence"/>
</dbReference>
<name>A0AAP0M532_9ROSI</name>
<sequence length="97" mass="11132">MGPGGGGVPPAASRVWPGQMMPRSQLLSFEQLRKPSIIGLDILIFMYIWINSYSEMCDLDTSKRQPRKKKTSEFLVQSVSRKKELWPREDSRFLLTS</sequence>
<gene>
    <name evidence="1" type="ORF">WN944_013396</name>
</gene>
<dbReference type="AlphaFoldDB" id="A0AAP0M532"/>
<evidence type="ECO:0000313" key="2">
    <source>
        <dbReference type="Proteomes" id="UP001428341"/>
    </source>
</evidence>
<evidence type="ECO:0000313" key="1">
    <source>
        <dbReference type="EMBL" id="KAK9198212.1"/>
    </source>
</evidence>
<accession>A0AAP0M532</accession>
<comment type="caution">
    <text evidence="1">The sequence shown here is derived from an EMBL/GenBank/DDBJ whole genome shotgun (WGS) entry which is preliminary data.</text>
</comment>
<dbReference type="EMBL" id="JBCGBO010000005">
    <property type="protein sequence ID" value="KAK9198212.1"/>
    <property type="molecule type" value="Genomic_DNA"/>
</dbReference>